<keyword evidence="1 3" id="KW-0378">Hydrolase</keyword>
<evidence type="ECO:0000313" key="4">
    <source>
        <dbReference type="Proteomes" id="UP000683310"/>
    </source>
</evidence>
<dbReference type="InterPro" id="IPR008979">
    <property type="entry name" value="Galactose-bd-like_sf"/>
</dbReference>
<evidence type="ECO:0000259" key="2">
    <source>
        <dbReference type="SMART" id="SM00939"/>
    </source>
</evidence>
<dbReference type="Pfam" id="PF02129">
    <property type="entry name" value="Peptidase_S15"/>
    <property type="match status" value="1"/>
</dbReference>
<evidence type="ECO:0000313" key="3">
    <source>
        <dbReference type="EMBL" id="QVI24221.1"/>
    </source>
</evidence>
<dbReference type="InterPro" id="IPR005674">
    <property type="entry name" value="CocE/Ser_esterase"/>
</dbReference>
<organism evidence="3 4">
    <name type="scientific">Nocardia tengchongensis</name>
    <dbReference type="NCBI Taxonomy" id="2055889"/>
    <lineage>
        <taxon>Bacteria</taxon>
        <taxon>Bacillati</taxon>
        <taxon>Actinomycetota</taxon>
        <taxon>Actinomycetes</taxon>
        <taxon>Mycobacteriales</taxon>
        <taxon>Nocardiaceae</taxon>
        <taxon>Nocardia</taxon>
    </lineage>
</organism>
<sequence>MVSMRMVVWRAVVGALLVVGAVVAPGQAVGDPGYQWREEFITSPDGTRLHADVLRPTGLADDVRTPVIMTVSPYRAHLMRLSEPRLGGGPSTGELPVPMFLQAGYTYVIVDLRGFGGSNGCPDFGGPGERSDVKTAVEWAAGQPWSTGRVGLTGMSYEGWTGLMGLAEKPAGLAAVAAFEPVADPNAYLYMQGIAWKFSLKPISESGFRPGDLAGFEHLLIASTPAYPTDSAEYKANASSIDPACYSHYLAETGNHDAGSAFWRDRDLVEKLRGNTIPLFLGQGFVDYNTRADRVFQLWNGLGPGEHKAWFGQWGHRDCTEKCGAPQFASELLAFFDREVAGKDVPVTGPRVTVGQFDGRWRSETAWPPADSRAVDIELRAGRYTDRGLIPGADRELWTISQPLDKDQHLSGAPTATLTLDGPAAASVTVEVYDIAPDNRATVMTRGIAPVTPTTQVRLLAQDWPIPAGHRIGIRVTDVVDDVWAHAPALAPVTVTAAQLHLPLLGAIRTPDLPGGESEAIPKWRNEKTVSLTPEVVNNATVAVNLPVRTGG</sequence>
<dbReference type="NCBIfam" id="TIGR00976">
    <property type="entry name" value="CocE_NonD"/>
    <property type="match status" value="1"/>
</dbReference>
<dbReference type="SUPFAM" id="SSF53474">
    <property type="entry name" value="alpha/beta-Hydrolases"/>
    <property type="match status" value="1"/>
</dbReference>
<name>A0ABX8CWD4_9NOCA</name>
<dbReference type="InterPro" id="IPR000383">
    <property type="entry name" value="Xaa-Pro-like_dom"/>
</dbReference>
<feature type="domain" description="Xaa-Pro dipeptidyl-peptidase C-terminal" evidence="2">
    <location>
        <begin position="333"/>
        <end position="496"/>
    </location>
</feature>
<protein>
    <submittedName>
        <fullName evidence="3">CocE/NonD family hydrolase</fullName>
    </submittedName>
</protein>
<dbReference type="SUPFAM" id="SSF49785">
    <property type="entry name" value="Galactose-binding domain-like"/>
    <property type="match status" value="1"/>
</dbReference>
<keyword evidence="4" id="KW-1185">Reference proteome</keyword>
<dbReference type="Gene3D" id="2.60.120.260">
    <property type="entry name" value="Galactose-binding domain-like"/>
    <property type="match status" value="1"/>
</dbReference>
<accession>A0ABX8CWD4</accession>
<reference evidence="3 4" key="1">
    <citation type="submission" date="2021-04" db="EMBL/GenBank/DDBJ databases">
        <title>Nocardia tengchongensis.</title>
        <authorList>
            <person name="Zhuang k."/>
            <person name="Ran Y."/>
            <person name="Li W."/>
        </authorList>
    </citation>
    <scope>NUCLEOTIDE SEQUENCE [LARGE SCALE GENOMIC DNA]</scope>
    <source>
        <strain evidence="3 4">CFH S0057</strain>
    </source>
</reference>
<evidence type="ECO:0000256" key="1">
    <source>
        <dbReference type="ARBA" id="ARBA00022801"/>
    </source>
</evidence>
<dbReference type="SMART" id="SM00939">
    <property type="entry name" value="PepX_C"/>
    <property type="match status" value="1"/>
</dbReference>
<dbReference type="InterPro" id="IPR013736">
    <property type="entry name" value="Xaa-Pro_dipept_C"/>
</dbReference>
<dbReference type="Pfam" id="PF08530">
    <property type="entry name" value="PepX_C"/>
    <property type="match status" value="1"/>
</dbReference>
<gene>
    <name evidence="3" type="ORF">KHQ06_16470</name>
</gene>
<dbReference type="Gene3D" id="3.40.50.1820">
    <property type="entry name" value="alpha/beta hydrolase"/>
    <property type="match status" value="2"/>
</dbReference>
<proteinExistence type="predicted"/>
<dbReference type="GO" id="GO:0016787">
    <property type="term" value="F:hydrolase activity"/>
    <property type="evidence" value="ECO:0007669"/>
    <property type="project" value="UniProtKB-KW"/>
</dbReference>
<dbReference type="InterPro" id="IPR029058">
    <property type="entry name" value="AB_hydrolase_fold"/>
</dbReference>
<dbReference type="Proteomes" id="UP000683310">
    <property type="component" value="Chromosome"/>
</dbReference>
<dbReference type="EMBL" id="CP074371">
    <property type="protein sequence ID" value="QVI24221.1"/>
    <property type="molecule type" value="Genomic_DNA"/>
</dbReference>